<feature type="active site" evidence="5">
    <location>
        <position position="113"/>
    </location>
</feature>
<dbReference type="GO" id="GO:0008311">
    <property type="term" value="F:double-stranded DNA 3'-5' DNA exonuclease activity"/>
    <property type="evidence" value="ECO:0007669"/>
    <property type="project" value="TreeGrafter"/>
</dbReference>
<feature type="binding site" evidence="6">
    <location>
        <position position="232"/>
    </location>
    <ligand>
        <name>Mg(2+)</name>
        <dbReference type="ChEBI" id="CHEBI:18420"/>
        <label>1</label>
    </ligand>
</feature>
<feature type="site" description="Transition state stabilizer" evidence="7">
    <location>
        <position position="148"/>
    </location>
</feature>
<reference evidence="9 10" key="1">
    <citation type="journal article" date="2012" name="Science">
        <title>The Paleozoic origin of enzymatic lignin decomposition reconstructed from 31 fungal genomes.</title>
        <authorList>
            <person name="Floudas D."/>
            <person name="Binder M."/>
            <person name="Riley R."/>
            <person name="Barry K."/>
            <person name="Blanchette R.A."/>
            <person name="Henrissat B."/>
            <person name="Martinez A.T."/>
            <person name="Otillar R."/>
            <person name="Spatafora J.W."/>
            <person name="Yadav J.S."/>
            <person name="Aerts A."/>
            <person name="Benoit I."/>
            <person name="Boyd A."/>
            <person name="Carlson A."/>
            <person name="Copeland A."/>
            <person name="Coutinho P.M."/>
            <person name="de Vries R.P."/>
            <person name="Ferreira P."/>
            <person name="Findley K."/>
            <person name="Foster B."/>
            <person name="Gaskell J."/>
            <person name="Glotzer D."/>
            <person name="Gorecki P."/>
            <person name="Heitman J."/>
            <person name="Hesse C."/>
            <person name="Hori C."/>
            <person name="Igarashi K."/>
            <person name="Jurgens J.A."/>
            <person name="Kallen N."/>
            <person name="Kersten P."/>
            <person name="Kohler A."/>
            <person name="Kuees U."/>
            <person name="Kumar T.K.A."/>
            <person name="Kuo A."/>
            <person name="LaButti K."/>
            <person name="Larrondo L.F."/>
            <person name="Lindquist E."/>
            <person name="Ling A."/>
            <person name="Lombard V."/>
            <person name="Lucas S."/>
            <person name="Lundell T."/>
            <person name="Martin R."/>
            <person name="McLaughlin D.J."/>
            <person name="Morgenstern I."/>
            <person name="Morin E."/>
            <person name="Murat C."/>
            <person name="Nagy L.G."/>
            <person name="Nolan M."/>
            <person name="Ohm R.A."/>
            <person name="Patyshakuliyeva A."/>
            <person name="Rokas A."/>
            <person name="Ruiz-Duenas F.J."/>
            <person name="Sabat G."/>
            <person name="Salamov A."/>
            <person name="Samejima M."/>
            <person name="Schmutz J."/>
            <person name="Slot J.C."/>
            <person name="St John F."/>
            <person name="Stenlid J."/>
            <person name="Sun H."/>
            <person name="Sun S."/>
            <person name="Syed K."/>
            <person name="Tsang A."/>
            <person name="Wiebenga A."/>
            <person name="Young D."/>
            <person name="Pisabarro A."/>
            <person name="Eastwood D.C."/>
            <person name="Martin F."/>
            <person name="Cullen D."/>
            <person name="Grigoriev I.V."/>
            <person name="Hibbett D.S."/>
        </authorList>
    </citation>
    <scope>NUCLEOTIDE SEQUENCE</scope>
    <source>
        <strain evidence="10">FP-58527</strain>
    </source>
</reference>
<evidence type="ECO:0000313" key="9">
    <source>
        <dbReference type="EMBL" id="EPT04799.1"/>
    </source>
</evidence>
<proteinExistence type="inferred from homology"/>
<feature type="binding site" evidence="6">
    <location>
        <position position="233"/>
    </location>
    <ligand>
        <name>Mg(2+)</name>
        <dbReference type="ChEBI" id="CHEBI:18420"/>
        <label>1</label>
    </ligand>
</feature>
<feature type="binding site" evidence="6">
    <location>
        <position position="148"/>
    </location>
    <ligand>
        <name>Mg(2+)</name>
        <dbReference type="ChEBI" id="CHEBI:18420"/>
        <label>1</label>
    </ligand>
</feature>
<feature type="active site" description="Proton acceptor" evidence="5">
    <location>
        <position position="233"/>
    </location>
</feature>
<comment type="cofactor">
    <cofactor evidence="6">
        <name>Mg(2+)</name>
        <dbReference type="ChEBI" id="CHEBI:18420"/>
    </cofactor>
    <cofactor evidence="6">
        <name>Mn(2+)</name>
        <dbReference type="ChEBI" id="CHEBI:29035"/>
    </cofactor>
    <text evidence="6">Probably binds two magnesium or manganese ions per subunit.</text>
</comment>
<dbReference type="GO" id="GO:0003906">
    <property type="term" value="F:DNA-(apurinic or apyrimidinic site) endonuclease activity"/>
    <property type="evidence" value="ECO:0007669"/>
    <property type="project" value="TreeGrafter"/>
</dbReference>
<dbReference type="PANTHER" id="PTHR22748:SF6">
    <property type="entry name" value="DNA-(APURINIC OR APYRIMIDINIC SITE) ENDONUCLEASE"/>
    <property type="match status" value="1"/>
</dbReference>
<dbReference type="Pfam" id="PF03372">
    <property type="entry name" value="Exo_endo_phos"/>
    <property type="match status" value="1"/>
</dbReference>
<keyword evidence="4 6" id="KW-0460">Magnesium</keyword>
<dbReference type="InterPro" id="IPR005135">
    <property type="entry name" value="Endo/exonuclease/phosphatase"/>
</dbReference>
<keyword evidence="6" id="KW-0464">Manganese</keyword>
<dbReference type="OrthoDB" id="3264871at2759"/>
<dbReference type="SUPFAM" id="SSF56219">
    <property type="entry name" value="DNase I-like"/>
    <property type="match status" value="1"/>
</dbReference>
<dbReference type="GO" id="GO:0008081">
    <property type="term" value="F:phosphoric diester hydrolase activity"/>
    <property type="evidence" value="ECO:0007669"/>
    <property type="project" value="TreeGrafter"/>
</dbReference>
<evidence type="ECO:0000256" key="1">
    <source>
        <dbReference type="ARBA" id="ARBA00007092"/>
    </source>
</evidence>
<dbReference type="HOGENOM" id="CLU_049840_0_0_1"/>
<evidence type="ECO:0000313" key="10">
    <source>
        <dbReference type="Proteomes" id="UP000015241"/>
    </source>
</evidence>
<feature type="active site" description="Proton donor/acceptor" evidence="5">
    <location>
        <position position="146"/>
    </location>
</feature>
<sequence>MNGRGELSANPRQNKWNALHLVAKEQKIGILAIQEAHLDDTHVQRIHDMYGKRLHVINSESARGTEAEGVAFVLNRELVDTANVQAHTLIQGRALYMNIQWHGEEALTLLNVYAPNGHTQNAEFWDAIQREIHSRRLKKPNILLGDLNIVEEAVDRIPMREDASNPVQALRTLLRWLDLVDGWRISEPTTKDYTYPQRGARSCSRIDRIYTSQDLLLASNEWNISTTAVPTDHKMISAMISTPSAPFIGKGRWAMPANIMLDQEYSEHGDRLGKDDHGKRILKQY</sequence>
<evidence type="ECO:0000256" key="6">
    <source>
        <dbReference type="PIRSR" id="PIRSR604808-2"/>
    </source>
</evidence>
<accession>S8EP64</accession>
<dbReference type="AlphaFoldDB" id="S8EP64"/>
<feature type="domain" description="Endonuclease/exonuclease/phosphatase" evidence="8">
    <location>
        <begin position="17"/>
        <end position="233"/>
    </location>
</feature>
<feature type="site" description="Important for catalytic activity" evidence="7">
    <location>
        <position position="207"/>
    </location>
</feature>
<dbReference type="GO" id="GO:0046872">
    <property type="term" value="F:metal ion binding"/>
    <property type="evidence" value="ECO:0007669"/>
    <property type="project" value="UniProtKB-KW"/>
</dbReference>
<feature type="binding site" evidence="6">
    <location>
        <position position="35"/>
    </location>
    <ligand>
        <name>Mg(2+)</name>
        <dbReference type="ChEBI" id="CHEBI:18420"/>
        <label>1</label>
    </ligand>
</feature>
<dbReference type="InterPro" id="IPR004808">
    <property type="entry name" value="AP_endonuc_1"/>
</dbReference>
<dbReference type="GO" id="GO:0006284">
    <property type="term" value="P:base-excision repair"/>
    <property type="evidence" value="ECO:0007669"/>
    <property type="project" value="TreeGrafter"/>
</dbReference>
<keyword evidence="10" id="KW-1185">Reference proteome</keyword>
<dbReference type="Gene3D" id="3.60.10.10">
    <property type="entry name" value="Endonuclease/exonuclease/phosphatase"/>
    <property type="match status" value="1"/>
</dbReference>
<dbReference type="InParanoid" id="S8EP64"/>
<protein>
    <recommendedName>
        <fullName evidence="8">Endonuclease/exonuclease/phosphatase domain-containing protein</fullName>
    </recommendedName>
</protein>
<evidence type="ECO:0000256" key="3">
    <source>
        <dbReference type="ARBA" id="ARBA00022801"/>
    </source>
</evidence>
<evidence type="ECO:0000256" key="7">
    <source>
        <dbReference type="PIRSR" id="PIRSR604808-3"/>
    </source>
</evidence>
<comment type="similarity">
    <text evidence="1">Belongs to the DNA repair enzymes AP/ExoA family.</text>
</comment>
<keyword evidence="3" id="KW-0378">Hydrolase</keyword>
<gene>
    <name evidence="9" type="ORF">FOMPIDRAFT_1027560</name>
</gene>
<organism evidence="9 10">
    <name type="scientific">Fomitopsis schrenkii</name>
    <name type="common">Brown rot fungus</name>
    <dbReference type="NCBI Taxonomy" id="2126942"/>
    <lineage>
        <taxon>Eukaryota</taxon>
        <taxon>Fungi</taxon>
        <taxon>Dikarya</taxon>
        <taxon>Basidiomycota</taxon>
        <taxon>Agaricomycotina</taxon>
        <taxon>Agaricomycetes</taxon>
        <taxon>Polyporales</taxon>
        <taxon>Fomitopsis</taxon>
    </lineage>
</organism>
<evidence type="ECO:0000256" key="4">
    <source>
        <dbReference type="ARBA" id="ARBA00022842"/>
    </source>
</evidence>
<keyword evidence="2 6" id="KW-0479">Metal-binding</keyword>
<dbReference type="Proteomes" id="UP000015241">
    <property type="component" value="Unassembled WGS sequence"/>
</dbReference>
<feature type="site" description="Interaction with DNA substrate" evidence="7">
    <location>
        <position position="233"/>
    </location>
</feature>
<evidence type="ECO:0000256" key="5">
    <source>
        <dbReference type="PIRSR" id="PIRSR604808-1"/>
    </source>
</evidence>
<dbReference type="EMBL" id="KE504125">
    <property type="protein sequence ID" value="EPT04799.1"/>
    <property type="molecule type" value="Genomic_DNA"/>
</dbReference>
<name>S8EP64_FOMSC</name>
<evidence type="ECO:0000259" key="8">
    <source>
        <dbReference type="Pfam" id="PF03372"/>
    </source>
</evidence>
<dbReference type="InterPro" id="IPR036691">
    <property type="entry name" value="Endo/exonu/phosph_ase_sf"/>
</dbReference>
<feature type="binding site" evidence="6">
    <location>
        <position position="146"/>
    </location>
    <ligand>
        <name>Mg(2+)</name>
        <dbReference type="ChEBI" id="CHEBI:18420"/>
        <label>1</label>
    </ligand>
</feature>
<dbReference type="eggNOG" id="ENOG502SMUP">
    <property type="taxonomic scope" value="Eukaryota"/>
</dbReference>
<dbReference type="PANTHER" id="PTHR22748">
    <property type="entry name" value="AP ENDONUCLEASE"/>
    <property type="match status" value="1"/>
</dbReference>
<evidence type="ECO:0000256" key="2">
    <source>
        <dbReference type="ARBA" id="ARBA00022723"/>
    </source>
</evidence>